<reference evidence="1 2" key="1">
    <citation type="submission" date="2018-07" db="EMBL/GenBank/DDBJ databases">
        <title>A high quality draft genome assembly of the barn swallow (H. rustica rustica).</title>
        <authorList>
            <person name="Formenti G."/>
            <person name="Chiara M."/>
            <person name="Poveda L."/>
            <person name="Francoijs K.-J."/>
            <person name="Bonisoli-Alquati A."/>
            <person name="Canova L."/>
            <person name="Gianfranceschi L."/>
            <person name="Horner D.S."/>
            <person name="Saino N."/>
        </authorList>
    </citation>
    <scope>NUCLEOTIDE SEQUENCE [LARGE SCALE GENOMIC DNA]</scope>
    <source>
        <strain evidence="1">Chelidonia</strain>
        <tissue evidence="1">Blood</tissue>
    </source>
</reference>
<dbReference type="AlphaFoldDB" id="A0A3M0L333"/>
<protein>
    <submittedName>
        <fullName evidence="1">Uncharacterized protein</fullName>
    </submittedName>
</protein>
<gene>
    <name evidence="1" type="ORF">DUI87_08839</name>
</gene>
<name>A0A3M0L333_HIRRU</name>
<dbReference type="EMBL" id="QRBI01000105">
    <property type="protein sequence ID" value="RMC13757.1"/>
    <property type="molecule type" value="Genomic_DNA"/>
</dbReference>
<organism evidence="1 2">
    <name type="scientific">Hirundo rustica rustica</name>
    <dbReference type="NCBI Taxonomy" id="333673"/>
    <lineage>
        <taxon>Eukaryota</taxon>
        <taxon>Metazoa</taxon>
        <taxon>Chordata</taxon>
        <taxon>Craniata</taxon>
        <taxon>Vertebrata</taxon>
        <taxon>Euteleostomi</taxon>
        <taxon>Archelosauria</taxon>
        <taxon>Archosauria</taxon>
        <taxon>Dinosauria</taxon>
        <taxon>Saurischia</taxon>
        <taxon>Theropoda</taxon>
        <taxon>Coelurosauria</taxon>
        <taxon>Aves</taxon>
        <taxon>Neognathae</taxon>
        <taxon>Neoaves</taxon>
        <taxon>Telluraves</taxon>
        <taxon>Australaves</taxon>
        <taxon>Passeriformes</taxon>
        <taxon>Sylvioidea</taxon>
        <taxon>Hirundinidae</taxon>
        <taxon>Hirundo</taxon>
    </lineage>
</organism>
<proteinExistence type="predicted"/>
<sequence length="100" mass="10152">MAHGDAADACAGVKAEDGDGMEVTLEEVTAPNGLGVLLKATLAVAVTLGATAEAMGTGLTTSMSHPVRAYPINGENHITNSHVCLGCLATIIKLKHRKNG</sequence>
<comment type="caution">
    <text evidence="1">The sequence shown here is derived from an EMBL/GenBank/DDBJ whole genome shotgun (WGS) entry which is preliminary data.</text>
</comment>
<evidence type="ECO:0000313" key="2">
    <source>
        <dbReference type="Proteomes" id="UP000269221"/>
    </source>
</evidence>
<dbReference type="Proteomes" id="UP000269221">
    <property type="component" value="Unassembled WGS sequence"/>
</dbReference>
<accession>A0A3M0L333</accession>
<evidence type="ECO:0000313" key="1">
    <source>
        <dbReference type="EMBL" id="RMC13757.1"/>
    </source>
</evidence>
<keyword evidence="2" id="KW-1185">Reference proteome</keyword>